<dbReference type="NCBIfam" id="TIGR00057">
    <property type="entry name" value="L-threonylcarbamoyladenylate synthase"/>
    <property type="match status" value="1"/>
</dbReference>
<dbReference type="PIRSF" id="PIRSF004930">
    <property type="entry name" value="Tln_factor_SUA5"/>
    <property type="match status" value="1"/>
</dbReference>
<dbReference type="RefSeq" id="WP_106532844.1">
    <property type="nucleotide sequence ID" value="NZ_PYAT01000004.1"/>
</dbReference>
<dbReference type="Proteomes" id="UP000242682">
    <property type="component" value="Unassembled WGS sequence"/>
</dbReference>
<evidence type="ECO:0000256" key="9">
    <source>
        <dbReference type="ARBA" id="ARBA00022741"/>
    </source>
</evidence>
<keyword evidence="9 13" id="KW-0547">Nucleotide-binding</keyword>
<sequence length="330" mass="35848">METKTILVDKYADSEGSYSQAVEMLKNGEVVAFPTETVYGLGAVATNAEAVDKIFKAKGRPADNPLIVHVDSKETALEYVLNVTQKAEKCMDAFWPGALTLIMNAKPDTFASNVTAGLDTVGVRVPDHPVALKLLQQLKMPVAAPSANTSGKPSPTLAEHVFHDMNEKIPLVLDGGATAIGIESTVLDMTCEPPCILRPGQVTKEQIEEVIGMVRSSSDIKGNAPKSPGMKYLHYAPEAPVYLIEEDARLIERAIAHIHNEGKKVAVLSHHDFPSADFDFPLSAETLYNSLRKCDMIDVDIILAAVSSDKEKDIAVLNRLEKAADHKWFS</sequence>
<dbReference type="GO" id="GO:0000049">
    <property type="term" value="F:tRNA binding"/>
    <property type="evidence" value="ECO:0007669"/>
    <property type="project" value="TreeGrafter"/>
</dbReference>
<comment type="function">
    <text evidence="13">Required for the formation of a threonylcarbamoyl group on adenosine at position 37 (t(6)A37) in tRNAs that read codons beginning with adenine.</text>
</comment>
<keyword evidence="5 13" id="KW-0963">Cytoplasm</keyword>
<dbReference type="GO" id="GO:0061710">
    <property type="term" value="F:L-threonylcarbamoyladenylate synthase"/>
    <property type="evidence" value="ECO:0007669"/>
    <property type="project" value="UniProtKB-EC"/>
</dbReference>
<evidence type="ECO:0000256" key="10">
    <source>
        <dbReference type="ARBA" id="ARBA00022840"/>
    </source>
</evidence>
<evidence type="ECO:0000313" key="17">
    <source>
        <dbReference type="Proteomes" id="UP000242682"/>
    </source>
</evidence>
<dbReference type="Gene3D" id="3.90.870.10">
    <property type="entry name" value="DHBP synthase"/>
    <property type="match status" value="1"/>
</dbReference>
<dbReference type="EC" id="2.7.7.87" evidence="3 13"/>
<comment type="subcellular location">
    <subcellularLocation>
        <location evidence="1 13">Cytoplasm</location>
    </subcellularLocation>
</comment>
<evidence type="ECO:0000256" key="6">
    <source>
        <dbReference type="ARBA" id="ARBA00022679"/>
    </source>
</evidence>
<dbReference type="InterPro" id="IPR050156">
    <property type="entry name" value="TC-AMP_synthase_SUA5"/>
</dbReference>
<dbReference type="GO" id="GO:0005737">
    <property type="term" value="C:cytoplasm"/>
    <property type="evidence" value="ECO:0007669"/>
    <property type="project" value="UniProtKB-SubCell"/>
</dbReference>
<dbReference type="AlphaFoldDB" id="A0A2P8H324"/>
<dbReference type="PROSITE" id="PS51163">
    <property type="entry name" value="YRDC"/>
    <property type="match status" value="1"/>
</dbReference>
<evidence type="ECO:0000259" key="15">
    <source>
        <dbReference type="PROSITE" id="PS51163"/>
    </source>
</evidence>
<dbReference type="FunFam" id="3.90.870.10:FF:000008">
    <property type="entry name" value="Threonylcarbamoyl-AMP synthase"/>
    <property type="match status" value="1"/>
</dbReference>
<organism evidence="16 17">
    <name type="scientific">Planomicrobium soli</name>
    <dbReference type="NCBI Taxonomy" id="1176648"/>
    <lineage>
        <taxon>Bacteria</taxon>
        <taxon>Bacillati</taxon>
        <taxon>Bacillota</taxon>
        <taxon>Bacilli</taxon>
        <taxon>Bacillales</taxon>
        <taxon>Caryophanaceae</taxon>
        <taxon>Planomicrobium</taxon>
    </lineage>
</organism>
<dbReference type="PANTHER" id="PTHR17490:SF16">
    <property type="entry name" value="THREONYLCARBAMOYL-AMP SYNTHASE"/>
    <property type="match status" value="1"/>
</dbReference>
<evidence type="ECO:0000256" key="3">
    <source>
        <dbReference type="ARBA" id="ARBA00012584"/>
    </source>
</evidence>
<dbReference type="Gene3D" id="3.40.50.11030">
    <property type="entry name" value="Threonylcarbamoyl-AMP synthase, C-terminal domain"/>
    <property type="match status" value="1"/>
</dbReference>
<protein>
    <recommendedName>
        <fullName evidence="4 13">Threonylcarbamoyl-AMP synthase</fullName>
        <shortName evidence="13">TC-AMP synthase</shortName>
        <ecNumber evidence="3 13">2.7.7.87</ecNumber>
    </recommendedName>
    <alternativeName>
        <fullName evidence="11 13">L-threonylcarbamoyladenylate synthase</fullName>
    </alternativeName>
</protein>
<dbReference type="EMBL" id="PYAT01000004">
    <property type="protein sequence ID" value="PSL40619.1"/>
    <property type="molecule type" value="Genomic_DNA"/>
</dbReference>
<dbReference type="InterPro" id="IPR038385">
    <property type="entry name" value="Sua5/YwlC_C"/>
</dbReference>
<dbReference type="GO" id="GO:0003725">
    <property type="term" value="F:double-stranded RNA binding"/>
    <property type="evidence" value="ECO:0007669"/>
    <property type="project" value="UniProtKB-UniRule"/>
</dbReference>
<dbReference type="InterPro" id="IPR006070">
    <property type="entry name" value="Sua5-like_dom"/>
</dbReference>
<comment type="similarity">
    <text evidence="2 13">Belongs to the SUA5 family.</text>
</comment>
<accession>A0A2P8H324</accession>
<comment type="caution">
    <text evidence="16">The sequence shown here is derived from an EMBL/GenBank/DDBJ whole genome shotgun (WGS) entry which is preliminary data.</text>
</comment>
<dbReference type="InterPro" id="IPR005145">
    <property type="entry name" value="Sua5_C"/>
</dbReference>
<evidence type="ECO:0000256" key="1">
    <source>
        <dbReference type="ARBA" id="ARBA00004496"/>
    </source>
</evidence>
<dbReference type="Pfam" id="PF03481">
    <property type="entry name" value="Sua5_C"/>
    <property type="match status" value="1"/>
</dbReference>
<evidence type="ECO:0000256" key="2">
    <source>
        <dbReference type="ARBA" id="ARBA00007663"/>
    </source>
</evidence>
<dbReference type="GO" id="GO:0005524">
    <property type="term" value="F:ATP binding"/>
    <property type="evidence" value="ECO:0007669"/>
    <property type="project" value="UniProtKB-UniRule"/>
</dbReference>
<keyword evidence="8 13" id="KW-0548">Nucleotidyltransferase</keyword>
<gene>
    <name evidence="16" type="ORF">B0H99_10481</name>
</gene>
<dbReference type="GO" id="GO:0006450">
    <property type="term" value="P:regulation of translational fidelity"/>
    <property type="evidence" value="ECO:0007669"/>
    <property type="project" value="TreeGrafter"/>
</dbReference>
<keyword evidence="6 13" id="KW-0808">Transferase</keyword>
<evidence type="ECO:0000313" key="16">
    <source>
        <dbReference type="EMBL" id="PSL40619.1"/>
    </source>
</evidence>
<keyword evidence="17" id="KW-1185">Reference proteome</keyword>
<keyword evidence="7 13" id="KW-0819">tRNA processing</keyword>
<proteinExistence type="inferred from homology"/>
<dbReference type="GO" id="GO:0008033">
    <property type="term" value="P:tRNA processing"/>
    <property type="evidence" value="ECO:0007669"/>
    <property type="project" value="UniProtKB-KW"/>
</dbReference>
<evidence type="ECO:0000256" key="4">
    <source>
        <dbReference type="ARBA" id="ARBA00015492"/>
    </source>
</evidence>
<dbReference type="SUPFAM" id="SSF55821">
    <property type="entry name" value="YrdC/RibB"/>
    <property type="match status" value="1"/>
</dbReference>
<evidence type="ECO:0000256" key="14">
    <source>
        <dbReference type="PIRSR" id="PIRSR004930-1"/>
    </source>
</evidence>
<dbReference type="PANTHER" id="PTHR17490">
    <property type="entry name" value="SUA5"/>
    <property type="match status" value="1"/>
</dbReference>
<feature type="binding site" evidence="14">
    <location>
        <position position="69"/>
    </location>
    <ligand>
        <name>L-threonine</name>
        <dbReference type="ChEBI" id="CHEBI:57926"/>
    </ligand>
</feature>
<evidence type="ECO:0000256" key="11">
    <source>
        <dbReference type="ARBA" id="ARBA00029774"/>
    </source>
</evidence>
<feature type="domain" description="YrdC-like" evidence="15">
    <location>
        <begin position="15"/>
        <end position="202"/>
    </location>
</feature>
<name>A0A2P8H324_9BACL</name>
<feature type="binding site" evidence="14">
    <location>
        <position position="120"/>
    </location>
    <ligand>
        <name>ATP</name>
        <dbReference type="ChEBI" id="CHEBI:30616"/>
    </ligand>
</feature>
<dbReference type="Pfam" id="PF01300">
    <property type="entry name" value="Sua5_yciO_yrdC"/>
    <property type="match status" value="1"/>
</dbReference>
<feature type="binding site" evidence="14">
    <location>
        <position position="37"/>
    </location>
    <ligand>
        <name>L-threonine</name>
        <dbReference type="ChEBI" id="CHEBI:57926"/>
    </ligand>
</feature>
<reference evidence="16 17" key="1">
    <citation type="submission" date="2018-03" db="EMBL/GenBank/DDBJ databases">
        <title>Genomic Encyclopedia of Type Strains, Phase III (KMG-III): the genomes of soil and plant-associated and newly described type strains.</title>
        <authorList>
            <person name="Whitman W."/>
        </authorList>
    </citation>
    <scope>NUCLEOTIDE SEQUENCE [LARGE SCALE GENOMIC DNA]</scope>
    <source>
        <strain evidence="16 17">CGMCC 1.12259</strain>
    </source>
</reference>
<dbReference type="InterPro" id="IPR010923">
    <property type="entry name" value="T(6)A37_SUA5"/>
</dbReference>
<feature type="binding site" evidence="14">
    <location>
        <position position="235"/>
    </location>
    <ligand>
        <name>ATP</name>
        <dbReference type="ChEBI" id="CHEBI:30616"/>
    </ligand>
</feature>
<keyword evidence="10 13" id="KW-0067">ATP-binding</keyword>
<evidence type="ECO:0000256" key="8">
    <source>
        <dbReference type="ARBA" id="ARBA00022695"/>
    </source>
</evidence>
<feature type="binding site" evidence="14">
    <location>
        <position position="64"/>
    </location>
    <ligand>
        <name>ATP</name>
        <dbReference type="ChEBI" id="CHEBI:30616"/>
    </ligand>
</feature>
<evidence type="ECO:0000256" key="13">
    <source>
        <dbReference type="PIRNR" id="PIRNR004930"/>
    </source>
</evidence>
<evidence type="ECO:0000256" key="5">
    <source>
        <dbReference type="ARBA" id="ARBA00022490"/>
    </source>
</evidence>
<feature type="binding site" evidence="14">
    <location>
        <position position="60"/>
    </location>
    <ligand>
        <name>ATP</name>
        <dbReference type="ChEBI" id="CHEBI:30616"/>
    </ligand>
</feature>
<feature type="binding site" evidence="14">
    <location>
        <position position="154"/>
    </location>
    <ligand>
        <name>ATP</name>
        <dbReference type="ChEBI" id="CHEBI:30616"/>
    </ligand>
</feature>
<feature type="binding site" evidence="14">
    <location>
        <position position="184"/>
    </location>
    <ligand>
        <name>L-threonine</name>
        <dbReference type="ChEBI" id="CHEBI:57926"/>
    </ligand>
</feature>
<feature type="binding site" evidence="14">
    <location>
        <position position="144"/>
    </location>
    <ligand>
        <name>ATP</name>
        <dbReference type="ChEBI" id="CHEBI:30616"/>
    </ligand>
</feature>
<dbReference type="InterPro" id="IPR017945">
    <property type="entry name" value="DHBP_synth_RibB-like_a/b_dom"/>
</dbReference>
<dbReference type="OrthoDB" id="9814580at2"/>
<evidence type="ECO:0000256" key="12">
    <source>
        <dbReference type="ARBA" id="ARBA00048366"/>
    </source>
</evidence>
<feature type="binding site" evidence="14">
    <location>
        <position position="146"/>
    </location>
    <ligand>
        <name>ATP</name>
        <dbReference type="ChEBI" id="CHEBI:30616"/>
    </ligand>
</feature>
<feature type="binding site" evidence="14">
    <location>
        <position position="124"/>
    </location>
    <ligand>
        <name>L-threonine</name>
        <dbReference type="ChEBI" id="CHEBI:57926"/>
    </ligand>
</feature>
<comment type="catalytic activity">
    <reaction evidence="12 13">
        <text>L-threonine + hydrogencarbonate + ATP = L-threonylcarbamoyladenylate + diphosphate + H2O</text>
        <dbReference type="Rhea" id="RHEA:36407"/>
        <dbReference type="ChEBI" id="CHEBI:15377"/>
        <dbReference type="ChEBI" id="CHEBI:17544"/>
        <dbReference type="ChEBI" id="CHEBI:30616"/>
        <dbReference type="ChEBI" id="CHEBI:33019"/>
        <dbReference type="ChEBI" id="CHEBI:57926"/>
        <dbReference type="ChEBI" id="CHEBI:73682"/>
        <dbReference type="EC" id="2.7.7.87"/>
    </reaction>
</comment>
<evidence type="ECO:0000256" key="7">
    <source>
        <dbReference type="ARBA" id="ARBA00022694"/>
    </source>
</evidence>
<feature type="binding site" evidence="14">
    <location>
        <position position="198"/>
    </location>
    <ligand>
        <name>ATP</name>
        <dbReference type="ChEBI" id="CHEBI:30616"/>
    </ligand>
</feature>